<evidence type="ECO:0000313" key="8">
    <source>
        <dbReference type="EMBL" id="WWT34590.1"/>
    </source>
</evidence>
<feature type="transmembrane region" description="Helical" evidence="6">
    <location>
        <begin position="21"/>
        <end position="42"/>
    </location>
</feature>
<dbReference type="RefSeq" id="WP_338610584.1">
    <property type="nucleotide sequence ID" value="NZ_CP146275.1"/>
</dbReference>
<dbReference type="PANTHER" id="PTHR24421:SF10">
    <property type="entry name" value="NITRATE_NITRITE SENSOR PROTEIN NARQ"/>
    <property type="match status" value="1"/>
</dbReference>
<dbReference type="Pfam" id="PF02518">
    <property type="entry name" value="HATPase_c"/>
    <property type="match status" value="1"/>
</dbReference>
<dbReference type="InterPro" id="IPR050482">
    <property type="entry name" value="Sensor_HK_TwoCompSys"/>
</dbReference>
<dbReference type="PANTHER" id="PTHR24421">
    <property type="entry name" value="NITRATE/NITRITE SENSOR PROTEIN NARX-RELATED"/>
    <property type="match status" value="1"/>
</dbReference>
<keyword evidence="4" id="KW-0418">Kinase</keyword>
<dbReference type="InterPro" id="IPR003594">
    <property type="entry name" value="HATPase_dom"/>
</dbReference>
<dbReference type="InterPro" id="IPR036890">
    <property type="entry name" value="HATPase_C_sf"/>
</dbReference>
<evidence type="ECO:0000256" key="3">
    <source>
        <dbReference type="ARBA" id="ARBA00022679"/>
    </source>
</evidence>
<keyword evidence="6" id="KW-0812">Transmembrane</keyword>
<dbReference type="SUPFAM" id="SSF55874">
    <property type="entry name" value="ATPase domain of HSP90 chaperone/DNA topoisomerase II/histidine kinase"/>
    <property type="match status" value="1"/>
</dbReference>
<sequence length="464" mass="49967">MGPWSHLNALPRWFARLSLSARFLIVGSGALCVSMAILGSWITTGISASTLNSAARSSSVFVETFLEPAVQDMAPDGTMAPGQMAQLDTLLADTPLRERLISVKVWRTDGTIIYSTDKDLIGRRFDTADVDRAASGEVVASFDALDNHEGAGERETGLPLIEIYAPLHSAQSGEIVAIGEYYEHAAWLAEDLERTRLFTWAVVGATTAAMIGILYLLVMRSSAIIASQRQQLDQRIAEADLMAAQNEGLRAIADKARLDASEANEQLLGRIGADLHDGPIQMLSLLTLRLSAEEEGDESTLEADRENALIAQNVLTDLRTISAGLVLPEIAEIDLRDALQLAVLRHEGLTGTKVVVQFSGLPQTSPLPLRTCAYRVVQEALNNAHKHARNARTEVSATVSDGHLHLTVSDSGPGMRVEENAVGGREQLGLAGIRNRVNALRGEFFIDQLKGGGTSVNVLLPINP</sequence>
<evidence type="ECO:0000313" key="9">
    <source>
        <dbReference type="Proteomes" id="UP001369958"/>
    </source>
</evidence>
<reference evidence="8 9" key="1">
    <citation type="submission" date="2024-02" db="EMBL/GenBank/DDBJ databases">
        <title>Complete genome sequence of Pelagibacterium nitratireducens ZH15.</title>
        <authorList>
            <person name="Zhao L.H."/>
        </authorList>
    </citation>
    <scope>NUCLEOTIDE SEQUENCE [LARGE SCALE GENOMIC DNA]</scope>
    <source>
        <strain evidence="8 9">ZH15</strain>
    </source>
</reference>
<keyword evidence="9" id="KW-1185">Reference proteome</keyword>
<dbReference type="CDD" id="cd16917">
    <property type="entry name" value="HATPase_UhpB-NarQ-NarX-like"/>
    <property type="match status" value="1"/>
</dbReference>
<dbReference type="GO" id="GO:0005524">
    <property type="term" value="F:ATP binding"/>
    <property type="evidence" value="ECO:0007669"/>
    <property type="project" value="UniProtKB-KW"/>
</dbReference>
<evidence type="ECO:0000256" key="4">
    <source>
        <dbReference type="ARBA" id="ARBA00022777"/>
    </source>
</evidence>
<feature type="transmembrane region" description="Helical" evidence="6">
    <location>
        <begin position="197"/>
        <end position="218"/>
    </location>
</feature>
<organism evidence="8 9">
    <name type="scientific">Pelagibacterium nitratireducens</name>
    <dbReference type="NCBI Taxonomy" id="1046114"/>
    <lineage>
        <taxon>Bacteria</taxon>
        <taxon>Pseudomonadati</taxon>
        <taxon>Pseudomonadota</taxon>
        <taxon>Alphaproteobacteria</taxon>
        <taxon>Hyphomicrobiales</taxon>
        <taxon>Devosiaceae</taxon>
        <taxon>Pelagibacterium</taxon>
    </lineage>
</organism>
<dbReference type="EMBL" id="CP146275">
    <property type="protein sequence ID" value="WWT34590.1"/>
    <property type="molecule type" value="Genomic_DNA"/>
</dbReference>
<evidence type="ECO:0000256" key="6">
    <source>
        <dbReference type="SAM" id="Phobius"/>
    </source>
</evidence>
<evidence type="ECO:0000259" key="7">
    <source>
        <dbReference type="PROSITE" id="PS50109"/>
    </source>
</evidence>
<gene>
    <name evidence="8" type="ORF">V6617_09025</name>
</gene>
<keyword evidence="5" id="KW-0902">Two-component regulatory system</keyword>
<keyword evidence="8" id="KW-0067">ATP-binding</keyword>
<dbReference type="EC" id="2.7.13.3" evidence="2"/>
<name>A0ABZ2I496_9HYPH</name>
<dbReference type="InterPro" id="IPR005467">
    <property type="entry name" value="His_kinase_dom"/>
</dbReference>
<dbReference type="PROSITE" id="PS50109">
    <property type="entry name" value="HIS_KIN"/>
    <property type="match status" value="1"/>
</dbReference>
<dbReference type="SMART" id="SM00387">
    <property type="entry name" value="HATPase_c"/>
    <property type="match status" value="1"/>
</dbReference>
<evidence type="ECO:0000256" key="5">
    <source>
        <dbReference type="ARBA" id="ARBA00023012"/>
    </source>
</evidence>
<keyword evidence="6" id="KW-1133">Transmembrane helix</keyword>
<accession>A0ABZ2I496</accession>
<protein>
    <recommendedName>
        <fullName evidence="2">histidine kinase</fullName>
        <ecNumber evidence="2">2.7.13.3</ecNumber>
    </recommendedName>
</protein>
<comment type="catalytic activity">
    <reaction evidence="1">
        <text>ATP + protein L-histidine = ADP + protein N-phospho-L-histidine.</text>
        <dbReference type="EC" id="2.7.13.3"/>
    </reaction>
</comment>
<dbReference type="Gene3D" id="3.30.565.10">
    <property type="entry name" value="Histidine kinase-like ATPase, C-terminal domain"/>
    <property type="match status" value="1"/>
</dbReference>
<keyword evidence="6" id="KW-0472">Membrane</keyword>
<keyword evidence="8" id="KW-0547">Nucleotide-binding</keyword>
<keyword evidence="3" id="KW-0808">Transferase</keyword>
<dbReference type="Proteomes" id="UP001369958">
    <property type="component" value="Chromosome"/>
</dbReference>
<proteinExistence type="predicted"/>
<feature type="domain" description="Histidine kinase" evidence="7">
    <location>
        <begin position="375"/>
        <end position="464"/>
    </location>
</feature>
<evidence type="ECO:0000256" key="2">
    <source>
        <dbReference type="ARBA" id="ARBA00012438"/>
    </source>
</evidence>
<evidence type="ECO:0000256" key="1">
    <source>
        <dbReference type="ARBA" id="ARBA00000085"/>
    </source>
</evidence>